<dbReference type="HOGENOM" id="CLU_035304_0_0_4"/>
<feature type="domain" description="FAD-binding PCMH-type" evidence="20">
    <location>
        <begin position="22"/>
        <end position="193"/>
    </location>
</feature>
<dbReference type="GO" id="GO:0071555">
    <property type="term" value="P:cell wall organization"/>
    <property type="evidence" value="ECO:0007669"/>
    <property type="project" value="UniProtKB-KW"/>
</dbReference>
<dbReference type="UniPathway" id="UPA00219"/>
<dbReference type="NCBIfam" id="NF010478">
    <property type="entry name" value="PRK13903.1"/>
    <property type="match status" value="1"/>
</dbReference>
<dbReference type="InterPro" id="IPR011601">
    <property type="entry name" value="MurB_C"/>
</dbReference>
<dbReference type="InterPro" id="IPR006094">
    <property type="entry name" value="Oxid_FAD_bind_N"/>
</dbReference>
<evidence type="ECO:0000256" key="1">
    <source>
        <dbReference type="ARBA" id="ARBA00001974"/>
    </source>
</evidence>
<keyword evidence="7 19" id="KW-0963">Cytoplasm</keyword>
<dbReference type="GO" id="GO:0071949">
    <property type="term" value="F:FAD binding"/>
    <property type="evidence" value="ECO:0007669"/>
    <property type="project" value="InterPro"/>
</dbReference>
<evidence type="ECO:0000256" key="4">
    <source>
        <dbReference type="ARBA" id="ARBA00004752"/>
    </source>
</evidence>
<gene>
    <name evidence="19" type="primary">murB</name>
    <name evidence="21" type="ORF">LT85_1266</name>
</gene>
<comment type="cofactor">
    <cofactor evidence="1 19">
        <name>FAD</name>
        <dbReference type="ChEBI" id="CHEBI:57692"/>
    </cofactor>
</comment>
<dbReference type="SUPFAM" id="SSF56176">
    <property type="entry name" value="FAD-binding/transporter-associated domain-like"/>
    <property type="match status" value="1"/>
</dbReference>
<evidence type="ECO:0000256" key="11">
    <source>
        <dbReference type="ARBA" id="ARBA00022857"/>
    </source>
</evidence>
<dbReference type="EMBL" id="CP009962">
    <property type="protein sequence ID" value="AIY40424.1"/>
    <property type="molecule type" value="Genomic_DNA"/>
</dbReference>
<comment type="function">
    <text evidence="2 19">Cell wall formation.</text>
</comment>
<evidence type="ECO:0000313" key="21">
    <source>
        <dbReference type="EMBL" id="AIY40424.1"/>
    </source>
</evidence>
<keyword evidence="8 19" id="KW-0132">Cell division</keyword>
<evidence type="ECO:0000256" key="17">
    <source>
        <dbReference type="ARBA" id="ARBA00031026"/>
    </source>
</evidence>
<keyword evidence="9 19" id="KW-0285">Flavoprotein</keyword>
<dbReference type="GO" id="GO:0005829">
    <property type="term" value="C:cytosol"/>
    <property type="evidence" value="ECO:0007669"/>
    <property type="project" value="TreeGrafter"/>
</dbReference>
<keyword evidence="10 19" id="KW-0274">FAD</keyword>
<keyword evidence="14 19" id="KW-0560">Oxidoreductase</keyword>
<feature type="active site" description="Proton donor" evidence="19">
    <location>
        <position position="243"/>
    </location>
</feature>
<dbReference type="NCBIfam" id="NF000755">
    <property type="entry name" value="PRK00046.1"/>
    <property type="match status" value="1"/>
</dbReference>
<evidence type="ECO:0000256" key="3">
    <source>
        <dbReference type="ARBA" id="ARBA00004496"/>
    </source>
</evidence>
<dbReference type="RefSeq" id="WP_172656950.1">
    <property type="nucleotide sequence ID" value="NZ_CP009962.1"/>
</dbReference>
<comment type="similarity">
    <text evidence="19">Belongs to the MurB family.</text>
</comment>
<dbReference type="Gene3D" id="3.30.465.10">
    <property type="match status" value="1"/>
</dbReference>
<dbReference type="Pfam" id="PF01565">
    <property type="entry name" value="FAD_binding_4"/>
    <property type="match status" value="1"/>
</dbReference>
<organism evidence="21 22">
    <name type="scientific">Collimonas arenae</name>
    <dbReference type="NCBI Taxonomy" id="279058"/>
    <lineage>
        <taxon>Bacteria</taxon>
        <taxon>Pseudomonadati</taxon>
        <taxon>Pseudomonadota</taxon>
        <taxon>Betaproteobacteria</taxon>
        <taxon>Burkholderiales</taxon>
        <taxon>Oxalobacteraceae</taxon>
        <taxon>Collimonas</taxon>
    </lineage>
</organism>
<dbReference type="InterPro" id="IPR036318">
    <property type="entry name" value="FAD-bd_PCMH-like_sf"/>
</dbReference>
<evidence type="ECO:0000256" key="10">
    <source>
        <dbReference type="ARBA" id="ARBA00022827"/>
    </source>
</evidence>
<accession>A0A0A1F9S5</accession>
<dbReference type="PANTHER" id="PTHR21071:SF4">
    <property type="entry name" value="UDP-N-ACETYLENOLPYRUVOYLGLUCOSAMINE REDUCTASE"/>
    <property type="match status" value="1"/>
</dbReference>
<dbReference type="KEGG" id="care:LT85_1266"/>
<dbReference type="GO" id="GO:0008360">
    <property type="term" value="P:regulation of cell shape"/>
    <property type="evidence" value="ECO:0007669"/>
    <property type="project" value="UniProtKB-KW"/>
</dbReference>
<evidence type="ECO:0000256" key="19">
    <source>
        <dbReference type="HAMAP-Rule" id="MF_00037"/>
    </source>
</evidence>
<dbReference type="Gene3D" id="3.30.43.10">
    <property type="entry name" value="Uridine Diphospho-n-acetylenolpyruvylglucosamine Reductase, domain 2"/>
    <property type="match status" value="1"/>
</dbReference>
<keyword evidence="13 19" id="KW-0573">Peptidoglycan synthesis</keyword>
<comment type="pathway">
    <text evidence="4 19">Cell wall biogenesis; peptidoglycan biosynthesis.</text>
</comment>
<dbReference type="STRING" id="279058.LT85_1266"/>
<dbReference type="GO" id="GO:0051301">
    <property type="term" value="P:cell division"/>
    <property type="evidence" value="ECO:0007669"/>
    <property type="project" value="UniProtKB-KW"/>
</dbReference>
<dbReference type="PANTHER" id="PTHR21071">
    <property type="entry name" value="UDP-N-ACETYLENOLPYRUVOYLGLUCOSAMINE REDUCTASE"/>
    <property type="match status" value="1"/>
</dbReference>
<dbReference type="InterPro" id="IPR003170">
    <property type="entry name" value="MurB"/>
</dbReference>
<evidence type="ECO:0000256" key="18">
    <source>
        <dbReference type="ARBA" id="ARBA00048914"/>
    </source>
</evidence>
<keyword evidence="16 19" id="KW-0961">Cell wall biogenesis/degradation</keyword>
<comment type="catalytic activity">
    <reaction evidence="18 19">
        <text>UDP-N-acetyl-alpha-D-muramate + NADP(+) = UDP-N-acetyl-3-O-(1-carboxyvinyl)-alpha-D-glucosamine + NADPH + H(+)</text>
        <dbReference type="Rhea" id="RHEA:12248"/>
        <dbReference type="ChEBI" id="CHEBI:15378"/>
        <dbReference type="ChEBI" id="CHEBI:57783"/>
        <dbReference type="ChEBI" id="CHEBI:58349"/>
        <dbReference type="ChEBI" id="CHEBI:68483"/>
        <dbReference type="ChEBI" id="CHEBI:70757"/>
        <dbReference type="EC" id="1.3.1.98"/>
    </reaction>
</comment>
<keyword evidence="11 19" id="KW-0521">NADP</keyword>
<keyword evidence="12 19" id="KW-0133">Cell shape</keyword>
<dbReference type="EC" id="1.3.1.98" evidence="5 19"/>
<evidence type="ECO:0000259" key="20">
    <source>
        <dbReference type="PROSITE" id="PS51387"/>
    </source>
</evidence>
<evidence type="ECO:0000256" key="6">
    <source>
        <dbReference type="ARBA" id="ARBA00015188"/>
    </source>
</evidence>
<dbReference type="GO" id="GO:0008762">
    <property type="term" value="F:UDP-N-acetylmuramate dehydrogenase activity"/>
    <property type="evidence" value="ECO:0007669"/>
    <property type="project" value="UniProtKB-UniRule"/>
</dbReference>
<dbReference type="PROSITE" id="PS51387">
    <property type="entry name" value="FAD_PCMH"/>
    <property type="match status" value="1"/>
</dbReference>
<dbReference type="SUPFAM" id="SSF56194">
    <property type="entry name" value="Uridine diphospho-N-Acetylenolpyruvylglucosamine reductase, MurB, C-terminal domain"/>
    <property type="match status" value="1"/>
</dbReference>
<dbReference type="InterPro" id="IPR016169">
    <property type="entry name" value="FAD-bd_PCMH_sub2"/>
</dbReference>
<evidence type="ECO:0000256" key="15">
    <source>
        <dbReference type="ARBA" id="ARBA00023306"/>
    </source>
</evidence>
<dbReference type="GO" id="GO:0009252">
    <property type="term" value="P:peptidoglycan biosynthetic process"/>
    <property type="evidence" value="ECO:0007669"/>
    <property type="project" value="UniProtKB-UniRule"/>
</dbReference>
<dbReference type="AlphaFoldDB" id="A0A0A1F9S5"/>
<name>A0A0A1F9S5_9BURK</name>
<evidence type="ECO:0000256" key="2">
    <source>
        <dbReference type="ARBA" id="ARBA00003921"/>
    </source>
</evidence>
<protein>
    <recommendedName>
        <fullName evidence="6 19">UDP-N-acetylenolpyruvoylglucosamine reductase</fullName>
        <ecNumber evidence="5 19">1.3.1.98</ecNumber>
    </recommendedName>
    <alternativeName>
        <fullName evidence="17 19">UDP-N-acetylmuramate dehydrogenase</fullName>
    </alternativeName>
</protein>
<dbReference type="Proteomes" id="UP000030302">
    <property type="component" value="Chromosome"/>
</dbReference>
<evidence type="ECO:0000256" key="9">
    <source>
        <dbReference type="ARBA" id="ARBA00022630"/>
    </source>
</evidence>
<evidence type="ECO:0000256" key="5">
    <source>
        <dbReference type="ARBA" id="ARBA00012518"/>
    </source>
</evidence>
<dbReference type="InterPro" id="IPR016166">
    <property type="entry name" value="FAD-bd_PCMH"/>
</dbReference>
<evidence type="ECO:0000256" key="14">
    <source>
        <dbReference type="ARBA" id="ARBA00023002"/>
    </source>
</evidence>
<keyword evidence="15 19" id="KW-0131">Cell cycle</keyword>
<evidence type="ECO:0000256" key="8">
    <source>
        <dbReference type="ARBA" id="ARBA00022618"/>
    </source>
</evidence>
<dbReference type="Pfam" id="PF02873">
    <property type="entry name" value="MurB_C"/>
    <property type="match status" value="1"/>
</dbReference>
<dbReference type="InterPro" id="IPR036635">
    <property type="entry name" value="MurB_C_sf"/>
</dbReference>
<dbReference type="Gene3D" id="3.90.78.10">
    <property type="entry name" value="UDP-N-acetylenolpyruvoylglucosamine reductase, C-terminal domain"/>
    <property type="match status" value="1"/>
</dbReference>
<evidence type="ECO:0000256" key="12">
    <source>
        <dbReference type="ARBA" id="ARBA00022960"/>
    </source>
</evidence>
<feature type="active site" evidence="19">
    <location>
        <position position="339"/>
    </location>
</feature>
<evidence type="ECO:0000256" key="16">
    <source>
        <dbReference type="ARBA" id="ARBA00023316"/>
    </source>
</evidence>
<sequence length="343" mass="37230">MTISPLPLEFDFSLRQHNTFGIDAKAHAYLPVTSVETLHALRSDVQTAALPRLVLGGGSNLVLTQDFPGLVLHMRSRGREIIGEDDDAIYVRAAAGENWHGLVQWTLEQGLGGLENLSLIPGSVGASPIQNIGAYGVELQERFHALTAIDMESGEILALDRAACAFAYRDSIFKHGLRDRAVVLDVTFALPKRWQPNLRYADVAQELDARKLSQPGARDISDAVIAIRTRKLPDPAAIGNAGSFFKNPLVSEQQRNALLEQYPQLVNYAQPDGSYKLAAGWLIDQCGWKGKNLGAAGVYEKQALVLVNRGAATGQDVVRLAQAVQADVMGKFGVALEPEPIFV</sequence>
<evidence type="ECO:0000313" key="22">
    <source>
        <dbReference type="Proteomes" id="UP000030302"/>
    </source>
</evidence>
<proteinExistence type="inferred from homology"/>
<dbReference type="HAMAP" id="MF_00037">
    <property type="entry name" value="MurB"/>
    <property type="match status" value="1"/>
</dbReference>
<dbReference type="InterPro" id="IPR016167">
    <property type="entry name" value="FAD-bd_PCMH_sub1"/>
</dbReference>
<keyword evidence="22" id="KW-1185">Reference proteome</keyword>
<dbReference type="NCBIfam" id="TIGR00179">
    <property type="entry name" value="murB"/>
    <property type="match status" value="1"/>
</dbReference>
<feature type="active site" evidence="19">
    <location>
        <position position="169"/>
    </location>
</feature>
<comment type="subcellular location">
    <subcellularLocation>
        <location evidence="3 19">Cytoplasm</location>
    </subcellularLocation>
</comment>
<evidence type="ECO:0000256" key="7">
    <source>
        <dbReference type="ARBA" id="ARBA00022490"/>
    </source>
</evidence>
<evidence type="ECO:0000256" key="13">
    <source>
        <dbReference type="ARBA" id="ARBA00022984"/>
    </source>
</evidence>
<reference evidence="22" key="1">
    <citation type="journal article" date="2014" name="Soil Biol. Biochem.">
        <title>Structure and function of bacterial communities in ageing soils: Insights from the Mendocino ecological staircase.</title>
        <authorList>
            <person name="Uroz S."/>
            <person name="Tech J.J."/>
            <person name="Sawaya N.A."/>
            <person name="Frey-Klett P."/>
            <person name="Leveau J.H.J."/>
        </authorList>
    </citation>
    <scope>NUCLEOTIDE SEQUENCE [LARGE SCALE GENOMIC DNA]</scope>
    <source>
        <strain evidence="22">Cal35</strain>
    </source>
</reference>